<dbReference type="InterPro" id="IPR005084">
    <property type="entry name" value="CBM6"/>
</dbReference>
<dbReference type="InterPro" id="IPR000772">
    <property type="entry name" value="Ricin_B_lectin"/>
</dbReference>
<dbReference type="PROSITE" id="PS50231">
    <property type="entry name" value="RICIN_B_LECTIN"/>
    <property type="match status" value="1"/>
</dbReference>
<dbReference type="InterPro" id="IPR051816">
    <property type="entry name" value="Glycosyl_Hydrolase_31"/>
</dbReference>
<feature type="signal peptide" evidence="2">
    <location>
        <begin position="1"/>
        <end position="27"/>
    </location>
</feature>
<dbReference type="PANTHER" id="PTHR43863:SF2">
    <property type="entry name" value="MALTASE-GLUCOAMYLASE"/>
    <property type="match status" value="1"/>
</dbReference>
<organism evidence="4 5">
    <name type="scientific">Hamadaea flava</name>
    <dbReference type="NCBI Taxonomy" id="1742688"/>
    <lineage>
        <taxon>Bacteria</taxon>
        <taxon>Bacillati</taxon>
        <taxon>Actinomycetota</taxon>
        <taxon>Actinomycetes</taxon>
        <taxon>Micromonosporales</taxon>
        <taxon>Micromonosporaceae</taxon>
        <taxon>Hamadaea</taxon>
    </lineage>
</organism>
<dbReference type="Pfam" id="PF16990">
    <property type="entry name" value="CBM_35"/>
    <property type="match status" value="1"/>
</dbReference>
<comment type="caution">
    <text evidence="4">The sequence shown here is derived from an EMBL/GenBank/DDBJ whole genome shotgun (WGS) entry which is preliminary data.</text>
</comment>
<dbReference type="SMART" id="SM00458">
    <property type="entry name" value="RICIN"/>
    <property type="match status" value="1"/>
</dbReference>
<dbReference type="Proteomes" id="UP001595816">
    <property type="component" value="Unassembled WGS sequence"/>
</dbReference>
<dbReference type="SMART" id="SM00606">
    <property type="entry name" value="CBD_IV"/>
    <property type="match status" value="1"/>
</dbReference>
<dbReference type="Pfam" id="PF00652">
    <property type="entry name" value="Ricin_B_lectin"/>
    <property type="match status" value="1"/>
</dbReference>
<feature type="domain" description="CBM6" evidence="3">
    <location>
        <begin position="542"/>
        <end position="665"/>
    </location>
</feature>
<dbReference type="SUPFAM" id="SSF50370">
    <property type="entry name" value="Ricin B-like lectins"/>
    <property type="match status" value="1"/>
</dbReference>
<dbReference type="Pfam" id="PF03422">
    <property type="entry name" value="CBM_6"/>
    <property type="match status" value="1"/>
</dbReference>
<dbReference type="Gene3D" id="2.60.120.260">
    <property type="entry name" value="Galactose-binding domain-like"/>
    <property type="match status" value="2"/>
</dbReference>
<evidence type="ECO:0000313" key="5">
    <source>
        <dbReference type="Proteomes" id="UP001595816"/>
    </source>
</evidence>
<evidence type="ECO:0000256" key="2">
    <source>
        <dbReference type="SAM" id="SignalP"/>
    </source>
</evidence>
<name>A0ABV8LWU6_9ACTN</name>
<evidence type="ECO:0000256" key="1">
    <source>
        <dbReference type="ARBA" id="ARBA00022729"/>
    </source>
</evidence>
<dbReference type="InterPro" id="IPR008979">
    <property type="entry name" value="Galactose-bd-like_sf"/>
</dbReference>
<reference evidence="5" key="1">
    <citation type="journal article" date="2019" name="Int. J. Syst. Evol. Microbiol.">
        <title>The Global Catalogue of Microorganisms (GCM) 10K type strain sequencing project: providing services to taxonomists for standard genome sequencing and annotation.</title>
        <authorList>
            <consortium name="The Broad Institute Genomics Platform"/>
            <consortium name="The Broad Institute Genome Sequencing Center for Infectious Disease"/>
            <person name="Wu L."/>
            <person name="Ma J."/>
        </authorList>
    </citation>
    <scope>NUCLEOTIDE SEQUENCE [LARGE SCALE GENOMIC DNA]</scope>
    <source>
        <strain evidence="5">CGMCC 4.7289</strain>
    </source>
</reference>
<dbReference type="InterPro" id="IPR006584">
    <property type="entry name" value="Cellulose-bd_IV"/>
</dbReference>
<keyword evidence="5" id="KW-1185">Reference proteome</keyword>
<accession>A0ABV8LWU6</accession>
<protein>
    <submittedName>
        <fullName evidence="4">CBM35 domain-containing protein</fullName>
    </submittedName>
</protein>
<dbReference type="CDD" id="cd04082">
    <property type="entry name" value="CBM35_pectate_lyase-like"/>
    <property type="match status" value="2"/>
</dbReference>
<evidence type="ECO:0000313" key="4">
    <source>
        <dbReference type="EMBL" id="MFC4134923.1"/>
    </source>
</evidence>
<feature type="domain" description="CBM6" evidence="3">
    <location>
        <begin position="409"/>
        <end position="533"/>
    </location>
</feature>
<dbReference type="EMBL" id="JBHSAY010000019">
    <property type="protein sequence ID" value="MFC4134923.1"/>
    <property type="molecule type" value="Genomic_DNA"/>
</dbReference>
<dbReference type="PANTHER" id="PTHR43863">
    <property type="entry name" value="HYDROLASE, PUTATIVE (AFU_ORTHOLOGUE AFUA_1G03140)-RELATED"/>
    <property type="match status" value="1"/>
</dbReference>
<proteinExistence type="predicted"/>
<evidence type="ECO:0000259" key="3">
    <source>
        <dbReference type="PROSITE" id="PS51175"/>
    </source>
</evidence>
<dbReference type="PROSITE" id="PS51175">
    <property type="entry name" value="CBM6"/>
    <property type="match status" value="2"/>
</dbReference>
<dbReference type="Gene3D" id="2.80.10.50">
    <property type="match status" value="2"/>
</dbReference>
<feature type="chain" id="PRO_5046949490" evidence="2">
    <location>
        <begin position="28"/>
        <end position="665"/>
    </location>
</feature>
<keyword evidence="1 2" id="KW-0732">Signal</keyword>
<dbReference type="InterPro" id="IPR035992">
    <property type="entry name" value="Ricin_B-like_lectins"/>
</dbReference>
<sequence length="665" mass="67292">MFRRILLAAACIVAATTAALSTSPAQAATTQQTFITFYGWYDNTPPGGDIAYPQIHSSAGGKGTYADPITFASATAELPAGKRIYVPRVKKYFIMEDSCQECEADWSSQGPNGGPGLRHVDLWLGGAGGSAFDAIDCEDALTHYNTDGTPILEPVIVDPSSSEVYDSTPLFNTSTGDCYGGAQPNVTIGQYKNVSTGTCLDDPGNSSSTGTALTVAACTGSAEQQFTFHGAFLVINNLCANNSSGVIKLATCTGGPSQQWSINPNLTISDIQTGGKCFRTSGTSVLAGSCTGSAAQWAFTPKPTGPEFGLTISPSGGTVAPGGTLTATVATTASGSPLPVTLSAAGLPAGVTVAFSPTSVTSGGSATMTLTADASTAAGSASIAVTGTSGSLSHSSLYALSVTGAGGTARYEAENAAINQGSVAANHLNFSGTGFVDYTNVTGSSVTFTVTTSATGAAPVTIRYANGTTTNRPMNVSVNGTLVASNVTFGATANWDTWADVTRTLNLVAGSNTVTLTATTANGGPNLDYVDVGPIVVPLPVTRYEAETATISQGIVETLHPGYSGSAYVNCDNVAGSYVDWTVDATAAGPVTLRIRYANGTTANRPSSVAVNGTVVATPSFAPTANWDTWTTVTVPVTLAAGSNAIRITGTTATGPANLDYLETA</sequence>
<gene>
    <name evidence="4" type="ORF">ACFOZ4_30300</name>
</gene>
<dbReference type="RefSeq" id="WP_253762414.1">
    <property type="nucleotide sequence ID" value="NZ_JAMZDZ010000001.1"/>
</dbReference>
<dbReference type="SUPFAM" id="SSF49785">
    <property type="entry name" value="Galactose-binding domain-like"/>
    <property type="match status" value="2"/>
</dbReference>